<gene>
    <name evidence="1" type="ORF">TSPGSL018_24782</name>
</gene>
<sequence>MPGNLNNILSSISNSSSSDEVVQHNLDSLSQYLSSNEVLPSELGAIVGEAGVEALTNLHRFSKPAIVKTYMALISEAAIKLPTALPESSCSTHFLHVSLESTRSCHGSIRKASVDLLMSLAPILPCASKATVARIILGSLTFADPEEKV</sequence>
<reference evidence="1" key="1">
    <citation type="submission" date="2014-05" db="EMBL/GenBank/DDBJ databases">
        <title>The transcriptome of the halophilic microalga Tetraselmis sp. GSL018 isolated from the Great Salt Lake, Utah.</title>
        <authorList>
            <person name="Jinkerson R.E."/>
            <person name="D'Adamo S."/>
            <person name="Posewitz M.C."/>
        </authorList>
    </citation>
    <scope>NUCLEOTIDE SEQUENCE</scope>
    <source>
        <strain evidence="1">GSL018</strain>
    </source>
</reference>
<name>A0A061RVY7_9CHLO</name>
<evidence type="ECO:0000313" key="1">
    <source>
        <dbReference type="EMBL" id="JAC74870.1"/>
    </source>
</evidence>
<proteinExistence type="predicted"/>
<feature type="non-terminal residue" evidence="1">
    <location>
        <position position="149"/>
    </location>
</feature>
<accession>A0A061RVY7</accession>
<dbReference type="AlphaFoldDB" id="A0A061RVY7"/>
<dbReference type="EMBL" id="GBEZ01010854">
    <property type="protein sequence ID" value="JAC74870.1"/>
    <property type="molecule type" value="Transcribed_RNA"/>
</dbReference>
<organism evidence="1">
    <name type="scientific">Tetraselmis sp. GSL018</name>
    <dbReference type="NCBI Taxonomy" id="582737"/>
    <lineage>
        <taxon>Eukaryota</taxon>
        <taxon>Viridiplantae</taxon>
        <taxon>Chlorophyta</taxon>
        <taxon>core chlorophytes</taxon>
        <taxon>Chlorodendrophyceae</taxon>
        <taxon>Chlorodendrales</taxon>
        <taxon>Chlorodendraceae</taxon>
        <taxon>Tetraselmis</taxon>
    </lineage>
</organism>
<protein>
    <submittedName>
        <fullName evidence="1">Uncharacterized protein</fullName>
    </submittedName>
</protein>